<reference evidence="2 3" key="1">
    <citation type="submission" date="2017-01" db="EMBL/GenBank/DDBJ databases">
        <authorList>
            <person name="Varghese N."/>
            <person name="Submissions S."/>
        </authorList>
    </citation>
    <scope>NUCLEOTIDE SEQUENCE [LARGE SCALE GENOMIC DNA]</scope>
    <source>
        <strain evidence="2 3">ATCC 35905</strain>
    </source>
</reference>
<gene>
    <name evidence="2" type="ORF">SAMN05421828_103100</name>
</gene>
<dbReference type="Pfam" id="PF12766">
    <property type="entry name" value="Pyridox_oxase_2"/>
    <property type="match status" value="1"/>
</dbReference>
<dbReference type="InterPro" id="IPR012349">
    <property type="entry name" value="Split_barrel_FMN-bd"/>
</dbReference>
<dbReference type="InterPro" id="IPR024624">
    <property type="entry name" value="Pyridox_Oxase_Alr4036_FMN-bd"/>
</dbReference>
<organism evidence="2 3">
    <name type="scientific">Acidiphilium rubrum</name>
    <dbReference type="NCBI Taxonomy" id="526"/>
    <lineage>
        <taxon>Bacteria</taxon>
        <taxon>Pseudomonadati</taxon>
        <taxon>Pseudomonadota</taxon>
        <taxon>Alphaproteobacteria</taxon>
        <taxon>Acetobacterales</taxon>
        <taxon>Acidocellaceae</taxon>
        <taxon>Acidiphilium</taxon>
    </lineage>
</organism>
<evidence type="ECO:0000313" key="3">
    <source>
        <dbReference type="Proteomes" id="UP000186308"/>
    </source>
</evidence>
<dbReference type="SUPFAM" id="SSF50475">
    <property type="entry name" value="FMN-binding split barrel"/>
    <property type="match status" value="1"/>
</dbReference>
<name>A0A8G2CIJ1_ACIRU</name>
<evidence type="ECO:0000313" key="2">
    <source>
        <dbReference type="EMBL" id="SIQ29141.1"/>
    </source>
</evidence>
<dbReference type="RefSeq" id="WP_211252755.1">
    <property type="nucleotide sequence ID" value="NZ_FTNE01000003.1"/>
</dbReference>
<dbReference type="GO" id="GO:0010181">
    <property type="term" value="F:FMN binding"/>
    <property type="evidence" value="ECO:0007669"/>
    <property type="project" value="InterPro"/>
</dbReference>
<evidence type="ECO:0000259" key="1">
    <source>
        <dbReference type="Pfam" id="PF12766"/>
    </source>
</evidence>
<proteinExistence type="predicted"/>
<feature type="domain" description="Pyridoxamine 5'-phosphate oxidase Alr4036 family FMN-binding" evidence="1">
    <location>
        <begin position="35"/>
        <end position="114"/>
    </location>
</feature>
<accession>A0A8G2CIJ1</accession>
<sequence length="203" mass="21625">MMDHSMAGDEGALCAPVDDLGAVVASAFRLFARGVADRRSAFRTPTVATVGADGAPRVRTMVLRGFDAAARRLTLHTDRRGEKIGDIVRMPRVAVHVYDARAAIQIRLGATARLHVDDEVARAAWQRALPASLACYAVDPGPGRSVAAPPAAPVFSEAGFANFAVLAVNFDSLEWLWLHHGGHRRAKFAWTADGGCGASWLVA</sequence>
<dbReference type="EMBL" id="FTNE01000003">
    <property type="protein sequence ID" value="SIQ29141.1"/>
    <property type="molecule type" value="Genomic_DNA"/>
</dbReference>
<dbReference type="AlphaFoldDB" id="A0A8G2CIJ1"/>
<dbReference type="Gene3D" id="2.30.110.10">
    <property type="entry name" value="Electron Transport, Fmn-binding Protein, Chain A"/>
    <property type="match status" value="1"/>
</dbReference>
<protein>
    <submittedName>
        <fullName evidence="2">Pyridoxamine 5'-phosphate oxidase</fullName>
    </submittedName>
</protein>
<comment type="caution">
    <text evidence="2">The sequence shown here is derived from an EMBL/GenBank/DDBJ whole genome shotgun (WGS) entry which is preliminary data.</text>
</comment>
<dbReference type="Proteomes" id="UP000186308">
    <property type="component" value="Unassembled WGS sequence"/>
</dbReference>
<keyword evidence="3" id="KW-1185">Reference proteome</keyword>